<dbReference type="PROSITE" id="PS50878">
    <property type="entry name" value="RT_POL"/>
    <property type="match status" value="1"/>
</dbReference>
<comment type="function">
    <text evidence="13">Telomerase is a ribonucleoprotein enzyme essential for the replication of chromosome termini in most eukaryotes. It elongates telomeres. It is a reverse transcriptase that adds simple sequence repeats to chromosome ends by copying a template sequence within the RNA component of the enzyme.</text>
</comment>
<dbReference type="GO" id="GO:0007004">
    <property type="term" value="P:telomere maintenance via telomerase"/>
    <property type="evidence" value="ECO:0007669"/>
    <property type="project" value="TreeGrafter"/>
</dbReference>
<dbReference type="EMBL" id="JAMYWD010000005">
    <property type="protein sequence ID" value="KAJ4971046.1"/>
    <property type="molecule type" value="Genomic_DNA"/>
</dbReference>
<dbReference type="GO" id="GO:0000781">
    <property type="term" value="C:chromosome, telomeric region"/>
    <property type="evidence" value="ECO:0007669"/>
    <property type="project" value="UniProtKB-SubCell"/>
</dbReference>
<evidence type="ECO:0000256" key="13">
    <source>
        <dbReference type="RuleBase" id="RU365061"/>
    </source>
</evidence>
<keyword evidence="11 13" id="KW-0539">Nucleus</keyword>
<evidence type="ECO:0000256" key="1">
    <source>
        <dbReference type="ARBA" id="ARBA00008001"/>
    </source>
</evidence>
<evidence type="ECO:0000256" key="10">
    <source>
        <dbReference type="ARBA" id="ARBA00022918"/>
    </source>
</evidence>
<dbReference type="EC" id="2.7.7.49" evidence="2 13"/>
<dbReference type="CDD" id="cd01648">
    <property type="entry name" value="TERT"/>
    <property type="match status" value="1"/>
</dbReference>
<evidence type="ECO:0000256" key="2">
    <source>
        <dbReference type="ARBA" id="ARBA00012493"/>
    </source>
</evidence>
<dbReference type="InterPro" id="IPR021891">
    <property type="entry name" value="Telomerase_RBD"/>
</dbReference>
<dbReference type="PANTHER" id="PTHR12066:SF0">
    <property type="entry name" value="TELOMERASE REVERSE TRANSCRIPTASE"/>
    <property type="match status" value="1"/>
</dbReference>
<evidence type="ECO:0000256" key="7">
    <source>
        <dbReference type="ARBA" id="ARBA00022723"/>
    </source>
</evidence>
<evidence type="ECO:0000256" key="3">
    <source>
        <dbReference type="ARBA" id="ARBA00016182"/>
    </source>
</evidence>
<keyword evidence="4 13" id="KW-0158">Chromosome</keyword>
<keyword evidence="8 13" id="KW-0460">Magnesium</keyword>
<dbReference type="AlphaFoldDB" id="A0A9Q0KIV6"/>
<keyword evidence="7 13" id="KW-0479">Metal-binding</keyword>
<dbReference type="InterPro" id="IPR049139">
    <property type="entry name" value="TERT_C"/>
</dbReference>
<evidence type="ECO:0000256" key="11">
    <source>
        <dbReference type="ARBA" id="ARBA00023242"/>
    </source>
</evidence>
<evidence type="ECO:0000313" key="16">
    <source>
        <dbReference type="Proteomes" id="UP001141806"/>
    </source>
</evidence>
<dbReference type="GO" id="GO:0070034">
    <property type="term" value="F:telomerase RNA binding"/>
    <property type="evidence" value="ECO:0007669"/>
    <property type="project" value="TreeGrafter"/>
</dbReference>
<evidence type="ECO:0000256" key="12">
    <source>
        <dbReference type="ARBA" id="ARBA00048173"/>
    </source>
</evidence>
<comment type="catalytic activity">
    <reaction evidence="12 13">
        <text>DNA(n) + a 2'-deoxyribonucleoside 5'-triphosphate = DNA(n+1) + diphosphate</text>
        <dbReference type="Rhea" id="RHEA:22508"/>
        <dbReference type="Rhea" id="RHEA-COMP:17339"/>
        <dbReference type="Rhea" id="RHEA-COMP:17340"/>
        <dbReference type="ChEBI" id="CHEBI:33019"/>
        <dbReference type="ChEBI" id="CHEBI:61560"/>
        <dbReference type="ChEBI" id="CHEBI:173112"/>
        <dbReference type="EC" id="2.7.7.49"/>
    </reaction>
</comment>
<evidence type="ECO:0000259" key="14">
    <source>
        <dbReference type="PROSITE" id="PS50878"/>
    </source>
</evidence>
<dbReference type="Pfam" id="PF12009">
    <property type="entry name" value="Telomerase_RBD"/>
    <property type="match status" value="1"/>
</dbReference>
<keyword evidence="9 13" id="KW-0779">Telomere</keyword>
<dbReference type="GO" id="GO:0003720">
    <property type="term" value="F:telomerase activity"/>
    <property type="evidence" value="ECO:0007669"/>
    <property type="project" value="InterPro"/>
</dbReference>
<dbReference type="Pfam" id="PF21399">
    <property type="entry name" value="TERT_C"/>
    <property type="match status" value="1"/>
</dbReference>
<dbReference type="InterPro" id="IPR000477">
    <property type="entry name" value="RT_dom"/>
</dbReference>
<name>A0A9Q0KIV6_9MAGN</name>
<feature type="domain" description="Reverse transcriptase" evidence="14">
    <location>
        <begin position="211"/>
        <end position="603"/>
    </location>
</feature>
<organism evidence="15 16">
    <name type="scientific">Protea cynaroides</name>
    <dbReference type="NCBI Taxonomy" id="273540"/>
    <lineage>
        <taxon>Eukaryota</taxon>
        <taxon>Viridiplantae</taxon>
        <taxon>Streptophyta</taxon>
        <taxon>Embryophyta</taxon>
        <taxon>Tracheophyta</taxon>
        <taxon>Spermatophyta</taxon>
        <taxon>Magnoliopsida</taxon>
        <taxon>Proteales</taxon>
        <taxon>Proteaceae</taxon>
        <taxon>Protea</taxon>
    </lineage>
</organism>
<keyword evidence="10 13" id="KW-0695">RNA-directed DNA polymerase</keyword>
<evidence type="ECO:0000313" key="15">
    <source>
        <dbReference type="EMBL" id="KAJ4971046.1"/>
    </source>
</evidence>
<gene>
    <name evidence="15" type="ORF">NE237_004145</name>
</gene>
<dbReference type="GO" id="GO:0042162">
    <property type="term" value="F:telomeric DNA binding"/>
    <property type="evidence" value="ECO:0007669"/>
    <property type="project" value="TreeGrafter"/>
</dbReference>
<reference evidence="15" key="1">
    <citation type="journal article" date="2023" name="Plant J.">
        <title>The genome of the king protea, Protea cynaroides.</title>
        <authorList>
            <person name="Chang J."/>
            <person name="Duong T.A."/>
            <person name="Schoeman C."/>
            <person name="Ma X."/>
            <person name="Roodt D."/>
            <person name="Barker N."/>
            <person name="Li Z."/>
            <person name="Van de Peer Y."/>
            <person name="Mizrachi E."/>
        </authorList>
    </citation>
    <scope>NUCLEOTIDE SEQUENCE</scope>
    <source>
        <tissue evidence="15">Young leaves</tissue>
    </source>
</reference>
<keyword evidence="16" id="KW-1185">Reference proteome</keyword>
<evidence type="ECO:0000256" key="8">
    <source>
        <dbReference type="ARBA" id="ARBA00022842"/>
    </source>
</evidence>
<dbReference type="SMART" id="SM00975">
    <property type="entry name" value="Telomerase_RBD"/>
    <property type="match status" value="1"/>
</dbReference>
<dbReference type="GO" id="GO:0046872">
    <property type="term" value="F:metal ion binding"/>
    <property type="evidence" value="ECO:0007669"/>
    <property type="project" value="UniProtKB-KW"/>
</dbReference>
<evidence type="ECO:0000256" key="4">
    <source>
        <dbReference type="ARBA" id="ARBA00022454"/>
    </source>
</evidence>
<dbReference type="Gene3D" id="1.10.132.70">
    <property type="match status" value="1"/>
</dbReference>
<dbReference type="Gene3D" id="3.30.70.2630">
    <property type="match status" value="1"/>
</dbReference>
<dbReference type="InterPro" id="IPR003545">
    <property type="entry name" value="Telomerase_RT"/>
</dbReference>
<dbReference type="PANTHER" id="PTHR12066">
    <property type="entry name" value="TELOMERASE REVERSE TRANSCRIPTASE"/>
    <property type="match status" value="1"/>
</dbReference>
<evidence type="ECO:0000256" key="6">
    <source>
        <dbReference type="ARBA" id="ARBA00022695"/>
    </source>
</evidence>
<proteinExistence type="inferred from homology"/>
<keyword evidence="5 13" id="KW-0808">Transferase</keyword>
<comment type="subcellular location">
    <subcellularLocation>
        <location evidence="13">Nucleus</location>
    </subcellularLocation>
    <subcellularLocation>
        <location evidence="13">Chromosome</location>
        <location evidence="13">Telomere</location>
    </subcellularLocation>
</comment>
<accession>A0A9Q0KIV6</accession>
<dbReference type="OrthoDB" id="289721at2759"/>
<sequence>MGFQSKWCLLEEPDCHVNEQQENLLNKTPGVLDYQVEKNGNHCPKRQVVSFIWAVCRNIVPPDLLGAPSNLRALRRNISKFISLRRYECFCLRQCMHGLKTSSFSFLCEKFLCCFSNHIVKDDLGRGANICTGSNGVNNANGILKNKVFESWIYWFFNCLVVPIVYANFYVTESEQGRQDIFYYRKPVWEEVTHTAIALLEKQSYRLLDDASFRNILSKRAFGFSKVRFCPKEHGVRILANLRAPSKVPIHLSLKSQSRGIQEKVNFHSKLVKCHSKPVKCVHFKSVNNVLRDLHVVLKGIKVKCPEKLGSSVFDYTGVYRKLCPFLVGLKNGSGSLPRLLVVICDVSKAFDSVDQDKLLTVMKDVIFSDEYLVDEYSQVFCAKKSLRFCSNQILSDQNISNGVSNVTATSFSSNALHSVIFNQVSSRYIRKEELYRNLEEHVKRNVLQIHKKFYLQEIGISQGSILSSLLCSYYYGDMEKNVLFPFLDKIHDPHIFGANGNLPIECNAENGSSSVQDGIISQSPKHILIRFIDDFLFISTSKKKAAGFFSRLKRGFREYNCSMNGKKFCMNFDADQISRFSSNRVYIGEDGISFLPWSGMLINSCTMEIQADYTRYLNVHLGSTLTVCWQDRPGRHLKAKLCDYTRTKCHPIFFDSNINSAAVVRLNIYQTFLLCAMKFHCYVCDLSSICSLQAVYYSNIIQNSFRYMYKHIRRSMRAISVGSNFCPILHLEKEEVDWLGLHAYIRVLKKKQSRHRELLLLLRSKLTDVIKDRPSAQLIYAIDDSHSSVFWKIRY</sequence>
<keyword evidence="6 13" id="KW-0548">Nucleotidyltransferase</keyword>
<evidence type="ECO:0000256" key="5">
    <source>
        <dbReference type="ARBA" id="ARBA00022679"/>
    </source>
</evidence>
<dbReference type="GO" id="GO:0000333">
    <property type="term" value="C:telomerase catalytic core complex"/>
    <property type="evidence" value="ECO:0007669"/>
    <property type="project" value="TreeGrafter"/>
</dbReference>
<comment type="similarity">
    <text evidence="1 13">Belongs to the reverse transcriptase family. Telomerase subfamily.</text>
</comment>
<evidence type="ECO:0000256" key="9">
    <source>
        <dbReference type="ARBA" id="ARBA00022895"/>
    </source>
</evidence>
<dbReference type="Gene3D" id="1.10.357.90">
    <property type="match status" value="1"/>
</dbReference>
<protein>
    <recommendedName>
        <fullName evidence="3 13">Telomerase reverse transcriptase</fullName>
        <ecNumber evidence="2 13">2.7.7.49</ecNumber>
    </recommendedName>
    <alternativeName>
        <fullName evidence="13">Telomerase catalytic subunit</fullName>
    </alternativeName>
</protein>
<comment type="caution">
    <text evidence="15">The sequence shown here is derived from an EMBL/GenBank/DDBJ whole genome shotgun (WGS) entry which is preliminary data.</text>
</comment>
<dbReference type="Proteomes" id="UP001141806">
    <property type="component" value="Unassembled WGS sequence"/>
</dbReference>
<dbReference type="PRINTS" id="PR01365">
    <property type="entry name" value="TELOMERASERT"/>
</dbReference>